<dbReference type="InterPro" id="IPR025640">
    <property type="entry name" value="GYF_2"/>
</dbReference>
<feature type="domain" description="GYF" evidence="3">
    <location>
        <begin position="16"/>
        <end position="55"/>
    </location>
</feature>
<gene>
    <name evidence="4" type="ORF">SOO65_05825</name>
</gene>
<dbReference type="AlphaFoldDB" id="A0AAX4HST2"/>
<feature type="region of interest" description="Disordered" evidence="1">
    <location>
        <begin position="80"/>
        <end position="112"/>
    </location>
</feature>
<feature type="compositionally biased region" description="Pro residues" evidence="1">
    <location>
        <begin position="87"/>
        <end position="108"/>
    </location>
</feature>
<evidence type="ECO:0000313" key="5">
    <source>
        <dbReference type="Proteomes" id="UP001324634"/>
    </source>
</evidence>
<dbReference type="Proteomes" id="UP001324634">
    <property type="component" value="Chromosome"/>
</dbReference>
<evidence type="ECO:0000259" key="3">
    <source>
        <dbReference type="Pfam" id="PF14237"/>
    </source>
</evidence>
<evidence type="ECO:0000256" key="1">
    <source>
        <dbReference type="SAM" id="MobiDB-lite"/>
    </source>
</evidence>
<keyword evidence="2" id="KW-0472">Membrane</keyword>
<evidence type="ECO:0000256" key="2">
    <source>
        <dbReference type="SAM" id="Phobius"/>
    </source>
</evidence>
<name>A0AAX4HST2_9BACT</name>
<feature type="transmembrane region" description="Helical" evidence="2">
    <location>
        <begin position="121"/>
        <end position="141"/>
    </location>
</feature>
<reference evidence="4 5" key="1">
    <citation type="submission" date="2023-11" db="EMBL/GenBank/DDBJ databases">
        <title>Peredibacter starrii A3.12.</title>
        <authorList>
            <person name="Mitchell R.J."/>
        </authorList>
    </citation>
    <scope>NUCLEOTIDE SEQUENCE [LARGE SCALE GENOMIC DNA]</scope>
    <source>
        <strain evidence="4 5">A3.12</strain>
    </source>
</reference>
<organism evidence="4 5">
    <name type="scientific">Peredibacter starrii</name>
    <dbReference type="NCBI Taxonomy" id="28202"/>
    <lineage>
        <taxon>Bacteria</taxon>
        <taxon>Pseudomonadati</taxon>
        <taxon>Bdellovibrionota</taxon>
        <taxon>Bacteriovoracia</taxon>
        <taxon>Bacteriovoracales</taxon>
        <taxon>Bacteriovoracaceae</taxon>
        <taxon>Peredibacter</taxon>
    </lineage>
</organism>
<dbReference type="Pfam" id="PF14237">
    <property type="entry name" value="GYF_2"/>
    <property type="match status" value="1"/>
</dbReference>
<dbReference type="EMBL" id="CP139487">
    <property type="protein sequence ID" value="WPU66260.1"/>
    <property type="molecule type" value="Genomic_DNA"/>
</dbReference>
<dbReference type="RefSeq" id="WP_321398293.1">
    <property type="nucleotide sequence ID" value="NZ_CP139487.1"/>
</dbReference>
<evidence type="ECO:0000313" key="4">
    <source>
        <dbReference type="EMBL" id="WPU66260.1"/>
    </source>
</evidence>
<sequence length="464" mass="53294">MKLSNFDWTDKDSVKWFILLPSGHEGPYSLAELEQLVEDKKITPEVKIWSEGMAESVPFSTSFTAKKPLPEIPVEKVPKVPKDEVPDLPPIPEEETPPPFTEELPPIPETEESAPVKARKMWPFAVAVGVIMVGFVFASMIKNYEKVEIRRFPKMTMELHEKISKELGFQGWDKPIFFKEYLPSDHSHIWLVTSSFETCKVEVNFKSLPGKLLALDDQNVAFKSSGVLTNHVVELSSFDFSAGTKIVPGMYEMDVKASECAWEGFLAKLMNKFVPPATNYMARTKVVLFTKGAEEFNRILEKLIKQKTQKELLAQSHEDMFWQDLQQKLQTLEAISLQIEQHFLDFLEKGKFQTNLKPMVDSYTKKFGSFLTNFVVENEKYFKDVDLSQVKGGSTRRNYETMVRMTSKRIGFESMKFIEEFQAKKGNPTSSQIQDYSNRIRKAFSAIKNDITQKILQVSEDRSR</sequence>
<dbReference type="KEGG" id="psti:SOO65_05825"/>
<protein>
    <submittedName>
        <fullName evidence="4">DUF4339 domain-containing protein</fullName>
    </submittedName>
</protein>
<accession>A0AAX4HST2</accession>
<keyword evidence="5" id="KW-1185">Reference proteome</keyword>
<proteinExistence type="predicted"/>
<keyword evidence="2" id="KW-0812">Transmembrane</keyword>
<keyword evidence="2" id="KW-1133">Transmembrane helix</keyword>